<dbReference type="EMBL" id="CXWC01000011">
    <property type="protein sequence ID" value="CTQ74672.1"/>
    <property type="molecule type" value="Genomic_DNA"/>
</dbReference>
<dbReference type="InterPro" id="IPR007627">
    <property type="entry name" value="RNA_pol_sigma70_r2"/>
</dbReference>
<dbReference type="GeneID" id="97671449"/>
<organism evidence="7 8">
    <name type="scientific">Roseibium album</name>
    <dbReference type="NCBI Taxonomy" id="311410"/>
    <lineage>
        <taxon>Bacteria</taxon>
        <taxon>Pseudomonadati</taxon>
        <taxon>Pseudomonadota</taxon>
        <taxon>Alphaproteobacteria</taxon>
        <taxon>Hyphomicrobiales</taxon>
        <taxon>Stappiaceae</taxon>
        <taxon>Roseibium</taxon>
    </lineage>
</organism>
<keyword evidence="2" id="KW-0805">Transcription regulation</keyword>
<sequence length="199" mass="22564">MKRLDSPGKNSSNSLYLDDKHLLVAVTNGDLAAFETIHRKHFSKLMKFATRITGNHEAAEEVINDTFMVVWRTASHFQGRSKATTWMFGIAYRLAIKKKQKLGRLKNDICLDECVIRDTANTMETVLFRRDVDDALGKLKPELRAVVELTYFSGYLYSEISELLGCPVGTVKTRMMTARQHLRRLLSEEPARMPALAAA</sequence>
<dbReference type="InterPro" id="IPR013249">
    <property type="entry name" value="RNA_pol_sigma70_r4_t2"/>
</dbReference>
<dbReference type="NCBIfam" id="TIGR02937">
    <property type="entry name" value="sigma70-ECF"/>
    <property type="match status" value="1"/>
</dbReference>
<evidence type="ECO:0000313" key="8">
    <source>
        <dbReference type="Proteomes" id="UP000049983"/>
    </source>
</evidence>
<protein>
    <submittedName>
        <fullName evidence="7">RNA polymerase sigma factor SigY</fullName>
    </submittedName>
</protein>
<keyword evidence="4" id="KW-0804">Transcription</keyword>
<keyword evidence="8" id="KW-1185">Reference proteome</keyword>
<accession>A0A0M6ZDJ5</accession>
<gene>
    <name evidence="7" type="primary">sigY</name>
    <name evidence="7" type="ORF">LA5096_04141</name>
</gene>
<dbReference type="STRING" id="311410.LA5095_01003"/>
<dbReference type="InterPro" id="IPR013325">
    <property type="entry name" value="RNA_pol_sigma_r2"/>
</dbReference>
<dbReference type="Pfam" id="PF08281">
    <property type="entry name" value="Sigma70_r4_2"/>
    <property type="match status" value="1"/>
</dbReference>
<dbReference type="Gene3D" id="1.10.10.10">
    <property type="entry name" value="Winged helix-like DNA-binding domain superfamily/Winged helix DNA-binding domain"/>
    <property type="match status" value="1"/>
</dbReference>
<evidence type="ECO:0000259" key="5">
    <source>
        <dbReference type="Pfam" id="PF04542"/>
    </source>
</evidence>
<dbReference type="GO" id="GO:0006352">
    <property type="term" value="P:DNA-templated transcription initiation"/>
    <property type="evidence" value="ECO:0007669"/>
    <property type="project" value="InterPro"/>
</dbReference>
<keyword evidence="3" id="KW-0731">Sigma factor</keyword>
<feature type="domain" description="RNA polymerase sigma-70 region 2" evidence="5">
    <location>
        <begin position="39"/>
        <end position="103"/>
    </location>
</feature>
<dbReference type="SUPFAM" id="SSF88659">
    <property type="entry name" value="Sigma3 and sigma4 domains of RNA polymerase sigma factors"/>
    <property type="match status" value="1"/>
</dbReference>
<dbReference type="InterPro" id="IPR013324">
    <property type="entry name" value="RNA_pol_sigma_r3/r4-like"/>
</dbReference>
<dbReference type="PANTHER" id="PTHR43133:SF32">
    <property type="entry name" value="BLR3042 PROTEIN"/>
    <property type="match status" value="1"/>
</dbReference>
<evidence type="ECO:0000259" key="6">
    <source>
        <dbReference type="Pfam" id="PF08281"/>
    </source>
</evidence>
<dbReference type="Pfam" id="PF04542">
    <property type="entry name" value="Sigma70_r2"/>
    <property type="match status" value="1"/>
</dbReference>
<evidence type="ECO:0000256" key="1">
    <source>
        <dbReference type="ARBA" id="ARBA00010641"/>
    </source>
</evidence>
<dbReference type="Gene3D" id="1.10.1740.10">
    <property type="match status" value="1"/>
</dbReference>
<dbReference type="InterPro" id="IPR039425">
    <property type="entry name" value="RNA_pol_sigma-70-like"/>
</dbReference>
<dbReference type="OrthoDB" id="9803470at2"/>
<evidence type="ECO:0000313" key="7">
    <source>
        <dbReference type="EMBL" id="CTQ74672.1"/>
    </source>
</evidence>
<feature type="domain" description="RNA polymerase sigma factor 70 region 4 type 2" evidence="6">
    <location>
        <begin position="130"/>
        <end position="182"/>
    </location>
</feature>
<dbReference type="SUPFAM" id="SSF88946">
    <property type="entry name" value="Sigma2 domain of RNA polymerase sigma factors"/>
    <property type="match status" value="1"/>
</dbReference>
<proteinExistence type="inferred from homology"/>
<dbReference type="Proteomes" id="UP000049983">
    <property type="component" value="Unassembled WGS sequence"/>
</dbReference>
<reference evidence="8" key="1">
    <citation type="submission" date="2015-07" db="EMBL/GenBank/DDBJ databases">
        <authorList>
            <person name="Rodrigo-Torres Lidia"/>
            <person name="Arahal R.David."/>
        </authorList>
    </citation>
    <scope>NUCLEOTIDE SEQUENCE [LARGE SCALE GENOMIC DNA]</scope>
    <source>
        <strain evidence="8">CECT 5096</strain>
    </source>
</reference>
<dbReference type="AlphaFoldDB" id="A0A0M6ZDJ5"/>
<dbReference type="RefSeq" id="WP_055112428.1">
    <property type="nucleotide sequence ID" value="NZ_CXWA01000005.1"/>
</dbReference>
<dbReference type="PANTHER" id="PTHR43133">
    <property type="entry name" value="RNA POLYMERASE ECF-TYPE SIGMA FACTO"/>
    <property type="match status" value="1"/>
</dbReference>
<dbReference type="GO" id="GO:0003677">
    <property type="term" value="F:DNA binding"/>
    <property type="evidence" value="ECO:0007669"/>
    <property type="project" value="InterPro"/>
</dbReference>
<dbReference type="CDD" id="cd06171">
    <property type="entry name" value="Sigma70_r4"/>
    <property type="match status" value="1"/>
</dbReference>
<dbReference type="InterPro" id="IPR014284">
    <property type="entry name" value="RNA_pol_sigma-70_dom"/>
</dbReference>
<comment type="similarity">
    <text evidence="1">Belongs to the sigma-70 factor family. ECF subfamily.</text>
</comment>
<dbReference type="InterPro" id="IPR036388">
    <property type="entry name" value="WH-like_DNA-bd_sf"/>
</dbReference>
<evidence type="ECO:0000256" key="4">
    <source>
        <dbReference type="ARBA" id="ARBA00023163"/>
    </source>
</evidence>
<dbReference type="GO" id="GO:0016987">
    <property type="term" value="F:sigma factor activity"/>
    <property type="evidence" value="ECO:0007669"/>
    <property type="project" value="UniProtKB-KW"/>
</dbReference>
<evidence type="ECO:0000256" key="2">
    <source>
        <dbReference type="ARBA" id="ARBA00023015"/>
    </source>
</evidence>
<name>A0A0M6ZDJ5_9HYPH</name>
<evidence type="ECO:0000256" key="3">
    <source>
        <dbReference type="ARBA" id="ARBA00023082"/>
    </source>
</evidence>